<dbReference type="Gene3D" id="3.30.505.10">
    <property type="entry name" value="SH2 domain"/>
    <property type="match status" value="1"/>
</dbReference>
<dbReference type="Pfam" id="PF00017">
    <property type="entry name" value="SH2"/>
    <property type="match status" value="1"/>
</dbReference>
<sequence>MRSSCLPAAVVQPVRWFGTACLSVREKMCEVRDALSRSDRCGERARSPRDKTDSSGEYVKFSKDQFWLEPPSEKLRKQLEEELKLSGSNLKSHAWYHGPIPWEVSESLVVNHGDFLLRDSQSCQGDFLLTCHWEQKTLHFVIRKTVVQCSETYTRVQYSLEGEAFDSLPALVHFYVGSKAALTGWSEAQIQQPLNRTLPLSYLQTAFCTAVSPPSSHREGRVCPESPSSLHHRESDVHREQDDRPLLTAAEFSTVYNSESHTILNSFFICVAMLTEETQPIT</sequence>
<dbReference type="InterPro" id="IPR036860">
    <property type="entry name" value="SH2_dom_sf"/>
</dbReference>
<dbReference type="Proteomes" id="UP001331515">
    <property type="component" value="Unassembled WGS sequence"/>
</dbReference>
<feature type="compositionally biased region" description="Basic and acidic residues" evidence="2">
    <location>
        <begin position="231"/>
        <end position="243"/>
    </location>
</feature>
<accession>A0AAN8E2B1</accession>
<dbReference type="PROSITE" id="PS50001">
    <property type="entry name" value="SH2"/>
    <property type="match status" value="1"/>
</dbReference>
<dbReference type="PRINTS" id="PR00401">
    <property type="entry name" value="SH2DOMAIN"/>
</dbReference>
<name>A0AAN8E2B1_CHAGU</name>
<dbReference type="SMART" id="SM00252">
    <property type="entry name" value="SH2"/>
    <property type="match status" value="1"/>
</dbReference>
<organism evidence="4 5">
    <name type="scientific">Champsocephalus gunnari</name>
    <name type="common">Mackerel icefish</name>
    <dbReference type="NCBI Taxonomy" id="52237"/>
    <lineage>
        <taxon>Eukaryota</taxon>
        <taxon>Metazoa</taxon>
        <taxon>Chordata</taxon>
        <taxon>Craniata</taxon>
        <taxon>Vertebrata</taxon>
        <taxon>Euteleostomi</taxon>
        <taxon>Actinopterygii</taxon>
        <taxon>Neopterygii</taxon>
        <taxon>Teleostei</taxon>
        <taxon>Neoteleostei</taxon>
        <taxon>Acanthomorphata</taxon>
        <taxon>Eupercaria</taxon>
        <taxon>Perciformes</taxon>
        <taxon>Notothenioidei</taxon>
        <taxon>Channichthyidae</taxon>
        <taxon>Champsocephalus</taxon>
    </lineage>
</organism>
<comment type="caution">
    <text evidence="4">The sequence shown here is derived from an EMBL/GenBank/DDBJ whole genome shotgun (WGS) entry which is preliminary data.</text>
</comment>
<dbReference type="InterPro" id="IPR000980">
    <property type="entry name" value="SH2"/>
</dbReference>
<keyword evidence="5" id="KW-1185">Reference proteome</keyword>
<keyword evidence="1" id="KW-0727">SH2 domain</keyword>
<dbReference type="AlphaFoldDB" id="A0AAN8E2B1"/>
<feature type="domain" description="SH2" evidence="3">
    <location>
        <begin position="95"/>
        <end position="194"/>
    </location>
</feature>
<protein>
    <recommendedName>
        <fullName evidence="3">SH2 domain-containing protein</fullName>
    </recommendedName>
</protein>
<dbReference type="EMBL" id="JAURVH010001515">
    <property type="protein sequence ID" value="KAK5931949.1"/>
    <property type="molecule type" value="Genomic_DNA"/>
</dbReference>
<dbReference type="SUPFAM" id="SSF55550">
    <property type="entry name" value="SH2 domain"/>
    <property type="match status" value="1"/>
</dbReference>
<evidence type="ECO:0000313" key="5">
    <source>
        <dbReference type="Proteomes" id="UP001331515"/>
    </source>
</evidence>
<dbReference type="PANTHER" id="PTHR14247">
    <property type="entry name" value="BREAST CANCER ANTI-ESTROGEN RESISTANCE PROTEIN 3 HOMOLOG-LIKE PROTEIN"/>
    <property type="match status" value="1"/>
</dbReference>
<evidence type="ECO:0000256" key="1">
    <source>
        <dbReference type="PROSITE-ProRule" id="PRU00191"/>
    </source>
</evidence>
<dbReference type="PANTHER" id="PTHR14247:SF6">
    <property type="entry name" value="SH2 DOMAIN-CONTAINING PROTEIN 3C"/>
    <property type="match status" value="1"/>
</dbReference>
<evidence type="ECO:0000313" key="4">
    <source>
        <dbReference type="EMBL" id="KAK5931949.1"/>
    </source>
</evidence>
<dbReference type="InterPro" id="IPR051853">
    <property type="entry name" value="SH2-Ras-GEF_adapter"/>
</dbReference>
<proteinExistence type="predicted"/>
<gene>
    <name evidence="4" type="ORF">CgunFtcFv8_003695</name>
</gene>
<feature type="region of interest" description="Disordered" evidence="2">
    <location>
        <begin position="216"/>
        <end position="243"/>
    </location>
</feature>
<reference evidence="4 5" key="1">
    <citation type="journal article" date="2023" name="Mol. Biol. Evol.">
        <title>Genomics of Secondarily Temperate Adaptation in the Only Non-Antarctic Icefish.</title>
        <authorList>
            <person name="Rivera-Colon A.G."/>
            <person name="Rayamajhi N."/>
            <person name="Minhas B.F."/>
            <person name="Madrigal G."/>
            <person name="Bilyk K.T."/>
            <person name="Yoon V."/>
            <person name="Hune M."/>
            <person name="Gregory S."/>
            <person name="Cheng C.H.C."/>
            <person name="Catchen J.M."/>
        </authorList>
    </citation>
    <scope>NUCLEOTIDE SEQUENCE [LARGE SCALE GENOMIC DNA]</scope>
    <source>
        <tissue evidence="4">White muscle</tissue>
    </source>
</reference>
<evidence type="ECO:0000259" key="3">
    <source>
        <dbReference type="PROSITE" id="PS50001"/>
    </source>
</evidence>
<evidence type="ECO:0000256" key="2">
    <source>
        <dbReference type="SAM" id="MobiDB-lite"/>
    </source>
</evidence>
<dbReference type="FunFam" id="3.30.505.10:FF:000013">
    <property type="entry name" value="SH2 domain-containing protein 3C isoform X1"/>
    <property type="match status" value="1"/>
</dbReference>